<dbReference type="InterPro" id="IPR017853">
    <property type="entry name" value="GH"/>
</dbReference>
<feature type="domain" description="Glycosyl hydrolase family 13 catalytic" evidence="1">
    <location>
        <begin position="284"/>
        <end position="660"/>
    </location>
</feature>
<name>A0ABS2RFS0_9ACTN</name>
<dbReference type="EMBL" id="JAFBCF010000001">
    <property type="protein sequence ID" value="MBM7797845.1"/>
    <property type="molecule type" value="Genomic_DNA"/>
</dbReference>
<proteinExistence type="predicted"/>
<dbReference type="PANTHER" id="PTHR10357:SF199">
    <property type="entry name" value="ALPHA AMYLASE CATALYTIC REGION"/>
    <property type="match status" value="1"/>
</dbReference>
<dbReference type="InterPro" id="IPR006047">
    <property type="entry name" value="GH13_cat_dom"/>
</dbReference>
<dbReference type="SMART" id="SM00642">
    <property type="entry name" value="Aamy"/>
    <property type="match status" value="1"/>
</dbReference>
<keyword evidence="2" id="KW-0326">Glycosidase</keyword>
<dbReference type="SUPFAM" id="SSF51011">
    <property type="entry name" value="Glycosyl hydrolase domain"/>
    <property type="match status" value="1"/>
</dbReference>
<dbReference type="PANTHER" id="PTHR10357">
    <property type="entry name" value="ALPHA-AMYLASE FAMILY MEMBER"/>
    <property type="match status" value="1"/>
</dbReference>
<protein>
    <submittedName>
        <fullName evidence="2">Glycosidase</fullName>
    </submittedName>
</protein>
<accession>A0ABS2RFS0</accession>
<organism evidence="2 3">
    <name type="scientific">Microlunatus panaciterrae</name>
    <dbReference type="NCBI Taxonomy" id="400768"/>
    <lineage>
        <taxon>Bacteria</taxon>
        <taxon>Bacillati</taxon>
        <taxon>Actinomycetota</taxon>
        <taxon>Actinomycetes</taxon>
        <taxon>Propionibacteriales</taxon>
        <taxon>Propionibacteriaceae</taxon>
        <taxon>Microlunatus</taxon>
    </lineage>
</organism>
<evidence type="ECO:0000313" key="3">
    <source>
        <dbReference type="Proteomes" id="UP000704762"/>
    </source>
</evidence>
<dbReference type="RefSeq" id="WP_204916476.1">
    <property type="nucleotide sequence ID" value="NZ_BAAAQP010000011.1"/>
</dbReference>
<dbReference type="GO" id="GO:0016798">
    <property type="term" value="F:hydrolase activity, acting on glycosyl bonds"/>
    <property type="evidence" value="ECO:0007669"/>
    <property type="project" value="UniProtKB-KW"/>
</dbReference>
<evidence type="ECO:0000313" key="2">
    <source>
        <dbReference type="EMBL" id="MBM7797845.1"/>
    </source>
</evidence>
<keyword evidence="3" id="KW-1185">Reference proteome</keyword>
<keyword evidence="2" id="KW-0378">Hydrolase</keyword>
<gene>
    <name evidence="2" type="ORF">JOE57_000766</name>
</gene>
<comment type="caution">
    <text evidence="2">The sequence shown here is derived from an EMBL/GenBank/DDBJ whole genome shotgun (WGS) entry which is preliminary data.</text>
</comment>
<evidence type="ECO:0000259" key="1">
    <source>
        <dbReference type="SMART" id="SM00642"/>
    </source>
</evidence>
<dbReference type="SUPFAM" id="SSF51445">
    <property type="entry name" value="(Trans)glycosidases"/>
    <property type="match status" value="1"/>
</dbReference>
<sequence length="761" mass="84671">MAKSLVLQTEFNNLELELDPESGLPVRLWLRDGADRPAVELESSLRLVTGGDEVHSPVGGLAYRDCVEIGDLRRVSEPVSMLLADGRSFLIHAEAGQWQVSLRYTFRGDEPRIGLRVEVEPPREGVRILRNLHLDTRVVTSGQTGWRLQAPGSRVRPDLPLEQFGKRLEVSPASGLKGSAGLVALENLEQHQTFVWWPFSRAEIGDETVVPGPDGPVLAWQTDLSGEPEPGGSLETGELFLDLQPQTWSQLLPDLRRWLSEGIGVRGPNDTPSWIRSARIFEVQIGFSVFHGDWRYEPYPEAADLLADLDRIQGLGFTTIQIMPRHPFPSYNVFDYADVTTSWGDEDILRELVRQCHQRGMRVILDILLHGVVDKEAVAHAADGVRNGPYFARLDEKTPPLWQDDGESYLVAYSRHIVDFEPYWSGGSAARHQLADEHPEWFCRDSAGEIIGVYTKAFDNAHPGWQQYFIDSAVALVERLDIDGYRFDAPTYNYFANWSERSRTHAGTSMLGCLVLFRHLRRALKAVKPDVMLYTEPSGVLLREDMDVNYNYDEQWLFAAVMNADQSVDNQEVRNGRELGQWLANRDALLPAGSITAHHIDSHDTFWWPLPGGKWMREQFGVGATRALTGVFALSGDPFMMFVGGEQGIEQDLVTIARLRDERPELAGGVSDYTSVTVDNDAVYAVTRRSGTDATLVLVNLSTDSLTVTCRIPTTLVSAGGQDLELRDLYVAETLTAAGGDAAATLAVDLAPLQVRAIALT</sequence>
<dbReference type="Proteomes" id="UP000704762">
    <property type="component" value="Unassembled WGS sequence"/>
</dbReference>
<dbReference type="Pfam" id="PF00128">
    <property type="entry name" value="Alpha-amylase"/>
    <property type="match status" value="1"/>
</dbReference>
<reference evidence="2 3" key="1">
    <citation type="submission" date="2021-01" db="EMBL/GenBank/DDBJ databases">
        <title>Sequencing the genomes of 1000 actinobacteria strains.</title>
        <authorList>
            <person name="Klenk H.-P."/>
        </authorList>
    </citation>
    <scope>NUCLEOTIDE SEQUENCE [LARGE SCALE GENOMIC DNA]</scope>
    <source>
        <strain evidence="2 3">DSM 18662</strain>
    </source>
</reference>
<dbReference type="Gene3D" id="3.20.20.80">
    <property type="entry name" value="Glycosidases"/>
    <property type="match status" value="1"/>
</dbReference>